<evidence type="ECO:0008006" key="5">
    <source>
        <dbReference type="Google" id="ProtNLM"/>
    </source>
</evidence>
<gene>
    <name evidence="2" type="ORF">CH376_01400</name>
    <name evidence="1" type="ORF">CH380_00845</name>
</gene>
<proteinExistence type="predicted"/>
<sequence length="146" mass="17395">MKQRRTYFYQMDSRGRLFHEGTELNDPDFLDFFISRIQKNETGIHPEFPYLSACAGEWNFILPATSVFVFRKWEAEKLFYSPNLSVPFQPDQLRMYGNSLVHPAPRKEWGSFSSELLLEFSQKIEEQENDLYFHHKTGDFKIRILS</sequence>
<dbReference type="RefSeq" id="WP_100783842.1">
    <property type="nucleotide sequence ID" value="NZ_NPDU01000002.1"/>
</dbReference>
<dbReference type="Pfam" id="PF14956">
    <property type="entry name" value="DUF4505"/>
    <property type="match status" value="1"/>
</dbReference>
<dbReference type="PANTHER" id="PTHR31449:SF3">
    <property type="entry name" value="UPF0598 PROTEIN C8ORF82"/>
    <property type="match status" value="1"/>
</dbReference>
<dbReference type="PANTHER" id="PTHR31449">
    <property type="entry name" value="UPF0598 PROTEIN C8ORF82"/>
    <property type="match status" value="1"/>
</dbReference>
<reference evidence="3 4" key="1">
    <citation type="submission" date="2017-07" db="EMBL/GenBank/DDBJ databases">
        <title>Leptospira spp. isolated from tropical soils.</title>
        <authorList>
            <person name="Thibeaux R."/>
            <person name="Iraola G."/>
            <person name="Ferres I."/>
            <person name="Bierque E."/>
            <person name="Girault D."/>
            <person name="Soupe-Gilbert M.-E."/>
            <person name="Picardeau M."/>
            <person name="Goarant C."/>
        </authorList>
    </citation>
    <scope>NUCLEOTIDE SEQUENCE [LARGE SCALE GENOMIC DNA]</scope>
    <source>
        <strain evidence="1 4">FH2-B-C1</strain>
        <strain evidence="2 3">FH2-B-D1</strain>
    </source>
</reference>
<comment type="caution">
    <text evidence="1">The sequence shown here is derived from an EMBL/GenBank/DDBJ whole genome shotgun (WGS) entry which is preliminary data.</text>
</comment>
<evidence type="ECO:0000313" key="1">
    <source>
        <dbReference type="EMBL" id="PJZ55099.1"/>
    </source>
</evidence>
<evidence type="ECO:0000313" key="3">
    <source>
        <dbReference type="Proteomes" id="UP000232149"/>
    </source>
</evidence>
<name>A0A2M9YU94_9LEPT</name>
<organism evidence="1 4">
    <name type="scientific">Leptospira adleri</name>
    <dbReference type="NCBI Taxonomy" id="2023186"/>
    <lineage>
        <taxon>Bacteria</taxon>
        <taxon>Pseudomonadati</taxon>
        <taxon>Spirochaetota</taxon>
        <taxon>Spirochaetia</taxon>
        <taxon>Leptospirales</taxon>
        <taxon>Leptospiraceae</taxon>
        <taxon>Leptospira</taxon>
    </lineage>
</organism>
<keyword evidence="3" id="KW-1185">Reference proteome</keyword>
<protein>
    <recommendedName>
        <fullName evidence="5">DUF4505 domain-containing protein</fullName>
    </recommendedName>
</protein>
<dbReference type="EMBL" id="NPDU01000002">
    <property type="protein sequence ID" value="PJZ63801.1"/>
    <property type="molecule type" value="Genomic_DNA"/>
</dbReference>
<dbReference type="Proteomes" id="UP000232188">
    <property type="component" value="Unassembled WGS sequence"/>
</dbReference>
<accession>A0A2M9YU94</accession>
<evidence type="ECO:0000313" key="2">
    <source>
        <dbReference type="EMBL" id="PJZ63801.1"/>
    </source>
</evidence>
<dbReference type="EMBL" id="NPDV01000001">
    <property type="protein sequence ID" value="PJZ55099.1"/>
    <property type="molecule type" value="Genomic_DNA"/>
</dbReference>
<dbReference type="Proteomes" id="UP000232149">
    <property type="component" value="Unassembled WGS sequence"/>
</dbReference>
<dbReference type="InterPro" id="IPR028108">
    <property type="entry name" value="DUF4505"/>
</dbReference>
<evidence type="ECO:0000313" key="4">
    <source>
        <dbReference type="Proteomes" id="UP000232188"/>
    </source>
</evidence>
<dbReference type="AlphaFoldDB" id="A0A2M9YU94"/>